<dbReference type="RefSeq" id="WP_039401462.1">
    <property type="nucleotide sequence ID" value="NZ_JTDK01000015.1"/>
</dbReference>
<protein>
    <submittedName>
        <fullName evidence="7">Lysine transporter LysE</fullName>
    </submittedName>
</protein>
<keyword evidence="2" id="KW-1003">Cell membrane</keyword>
<feature type="transmembrane region" description="Helical" evidence="6">
    <location>
        <begin position="41"/>
        <end position="62"/>
    </location>
</feature>
<keyword evidence="4 6" id="KW-1133">Transmembrane helix</keyword>
<feature type="transmembrane region" description="Helical" evidence="6">
    <location>
        <begin position="181"/>
        <end position="200"/>
    </location>
</feature>
<dbReference type="EMBL" id="JTDK01000015">
    <property type="protein sequence ID" value="KHK96394.1"/>
    <property type="molecule type" value="Genomic_DNA"/>
</dbReference>
<keyword evidence="8" id="KW-1185">Reference proteome</keyword>
<dbReference type="InterPro" id="IPR001123">
    <property type="entry name" value="LeuE-type"/>
</dbReference>
<evidence type="ECO:0000256" key="5">
    <source>
        <dbReference type="ARBA" id="ARBA00023136"/>
    </source>
</evidence>
<dbReference type="Proteomes" id="UP000031030">
    <property type="component" value="Unassembled WGS sequence"/>
</dbReference>
<evidence type="ECO:0000256" key="4">
    <source>
        <dbReference type="ARBA" id="ARBA00022989"/>
    </source>
</evidence>
<evidence type="ECO:0000256" key="1">
    <source>
        <dbReference type="ARBA" id="ARBA00004651"/>
    </source>
</evidence>
<dbReference type="OrthoDB" id="9814990at2"/>
<name>A0A0B2A3N4_9MICO</name>
<reference evidence="7 8" key="1">
    <citation type="submission" date="2014-11" db="EMBL/GenBank/DDBJ databases">
        <title>Genome sequence of Microbacterium mangrovi MUSC 115(T).</title>
        <authorList>
            <person name="Lee L.-H."/>
        </authorList>
    </citation>
    <scope>NUCLEOTIDE SEQUENCE [LARGE SCALE GENOMIC DNA]</scope>
    <source>
        <strain evidence="7 8">MUSC 115</strain>
    </source>
</reference>
<dbReference type="AlphaFoldDB" id="A0A0B2A3N4"/>
<comment type="subcellular location">
    <subcellularLocation>
        <location evidence="1">Cell membrane</location>
        <topology evidence="1">Multi-pass membrane protein</topology>
    </subcellularLocation>
</comment>
<evidence type="ECO:0000256" key="3">
    <source>
        <dbReference type="ARBA" id="ARBA00022692"/>
    </source>
</evidence>
<dbReference type="PANTHER" id="PTHR30086">
    <property type="entry name" value="ARGININE EXPORTER PROTEIN ARGO"/>
    <property type="match status" value="1"/>
</dbReference>
<dbReference type="Pfam" id="PF01810">
    <property type="entry name" value="LysE"/>
    <property type="match status" value="1"/>
</dbReference>
<feature type="transmembrane region" description="Helical" evidence="6">
    <location>
        <begin position="6"/>
        <end position="29"/>
    </location>
</feature>
<gene>
    <name evidence="7" type="ORF">LK09_15600</name>
</gene>
<dbReference type="GO" id="GO:0005886">
    <property type="term" value="C:plasma membrane"/>
    <property type="evidence" value="ECO:0007669"/>
    <property type="project" value="UniProtKB-SubCell"/>
</dbReference>
<dbReference type="GO" id="GO:0015171">
    <property type="term" value="F:amino acid transmembrane transporter activity"/>
    <property type="evidence" value="ECO:0007669"/>
    <property type="project" value="TreeGrafter"/>
</dbReference>
<comment type="caution">
    <text evidence="7">The sequence shown here is derived from an EMBL/GenBank/DDBJ whole genome shotgun (WGS) entry which is preliminary data.</text>
</comment>
<dbReference type="PANTHER" id="PTHR30086:SF20">
    <property type="entry name" value="ARGININE EXPORTER PROTEIN ARGO-RELATED"/>
    <property type="match status" value="1"/>
</dbReference>
<evidence type="ECO:0000313" key="8">
    <source>
        <dbReference type="Proteomes" id="UP000031030"/>
    </source>
</evidence>
<keyword evidence="3 6" id="KW-0812">Transmembrane</keyword>
<feature type="transmembrane region" description="Helical" evidence="6">
    <location>
        <begin position="68"/>
        <end position="90"/>
    </location>
</feature>
<dbReference type="STRING" id="1348253.LK09_15600"/>
<evidence type="ECO:0000256" key="6">
    <source>
        <dbReference type="SAM" id="Phobius"/>
    </source>
</evidence>
<evidence type="ECO:0000313" key="7">
    <source>
        <dbReference type="EMBL" id="KHK96394.1"/>
    </source>
</evidence>
<evidence type="ECO:0000256" key="2">
    <source>
        <dbReference type="ARBA" id="ARBA00022475"/>
    </source>
</evidence>
<organism evidence="7 8">
    <name type="scientific">Microbacterium mangrovi</name>
    <dbReference type="NCBI Taxonomy" id="1348253"/>
    <lineage>
        <taxon>Bacteria</taxon>
        <taxon>Bacillati</taxon>
        <taxon>Actinomycetota</taxon>
        <taxon>Actinomycetes</taxon>
        <taxon>Micrococcales</taxon>
        <taxon>Microbacteriaceae</taxon>
        <taxon>Microbacterium</taxon>
    </lineage>
</organism>
<accession>A0A0B2A3N4</accession>
<feature type="transmembrane region" description="Helical" evidence="6">
    <location>
        <begin position="147"/>
        <end position="169"/>
    </location>
</feature>
<sequence length="207" mass="21276">MDLTLMVQFWTVAVLLALTPGADWAYAIAAGLRARSVMPSIAGMLLGYACVVTVVALGAGALVSRYPAALTVLTLAGGAYLIFLGVTTLAQPVSGIAASERPIGGTALGQLARGAGVSGINPKGLLLLLALLPQFTSRTGWPSSEQMLALGSLHLLNCAVIYTAVALLARRILRSRPRATAMVTRFAGVAMTLIGAGLLVERLIAGH</sequence>
<proteinExistence type="predicted"/>
<keyword evidence="5 6" id="KW-0472">Membrane</keyword>